<keyword evidence="2" id="KW-0813">Transport</keyword>
<evidence type="ECO:0000313" key="6">
    <source>
        <dbReference type="EMBL" id="HGM58476.1"/>
    </source>
</evidence>
<accession>A0A7C4D8B7</accession>
<dbReference type="PANTHER" id="PTHR42734:SF5">
    <property type="entry name" value="IRON TRANSPORT SYSTEM ATP-BINDING PROTEIN HI_0361-RELATED"/>
    <property type="match status" value="1"/>
</dbReference>
<sequence>MMKIVIDNITVAYGSEIILKNMNIVLQGPGLIQILGPNGSGKSTLLKTITGLIKPINGRVYLNNIDITGKPSLAGKFIGYVPQLTSISNIHYPITIYELVTCCYMLSRKWPRLLPSNSVKKRVEEVLMELNIGREKWFKKISELSGGEFQRSLLARALVKNPDILLLDEPFSNIDPHGRVEFAERIAKYRENKLVVVTTHDPTILLPYTDYVLLLNRHIYYYGKPGSVLNKEVLEKIYGRGFVEQAEHVYIFDSHI</sequence>
<keyword evidence="4 6" id="KW-0067">ATP-binding</keyword>
<dbReference type="InterPro" id="IPR027417">
    <property type="entry name" value="P-loop_NTPase"/>
</dbReference>
<evidence type="ECO:0000256" key="2">
    <source>
        <dbReference type="ARBA" id="ARBA00022448"/>
    </source>
</evidence>
<feature type="domain" description="ABC transporter" evidence="5">
    <location>
        <begin position="4"/>
        <end position="242"/>
    </location>
</feature>
<organism evidence="6">
    <name type="scientific">Staphylothermus marinus</name>
    <dbReference type="NCBI Taxonomy" id="2280"/>
    <lineage>
        <taxon>Archaea</taxon>
        <taxon>Thermoproteota</taxon>
        <taxon>Thermoprotei</taxon>
        <taxon>Desulfurococcales</taxon>
        <taxon>Desulfurococcaceae</taxon>
        <taxon>Staphylothermus</taxon>
    </lineage>
</organism>
<comment type="similarity">
    <text evidence="1">Belongs to the ABC transporter superfamily.</text>
</comment>
<dbReference type="Pfam" id="PF00005">
    <property type="entry name" value="ABC_tran"/>
    <property type="match status" value="1"/>
</dbReference>
<evidence type="ECO:0000256" key="1">
    <source>
        <dbReference type="ARBA" id="ARBA00005417"/>
    </source>
</evidence>
<gene>
    <name evidence="6" type="ORF">ENU14_02670</name>
</gene>
<dbReference type="PANTHER" id="PTHR42734">
    <property type="entry name" value="METAL TRANSPORT SYSTEM ATP-BINDING PROTEIN TM_0124-RELATED"/>
    <property type="match status" value="1"/>
</dbReference>
<evidence type="ECO:0000259" key="5">
    <source>
        <dbReference type="PROSITE" id="PS50893"/>
    </source>
</evidence>
<evidence type="ECO:0000256" key="3">
    <source>
        <dbReference type="ARBA" id="ARBA00022741"/>
    </source>
</evidence>
<dbReference type="GO" id="GO:0016887">
    <property type="term" value="F:ATP hydrolysis activity"/>
    <property type="evidence" value="ECO:0007669"/>
    <property type="project" value="InterPro"/>
</dbReference>
<protein>
    <submittedName>
        <fullName evidence="6">Metal ABC transporter ATP-binding protein</fullName>
    </submittedName>
</protein>
<dbReference type="GO" id="GO:0005524">
    <property type="term" value="F:ATP binding"/>
    <property type="evidence" value="ECO:0007669"/>
    <property type="project" value="UniProtKB-KW"/>
</dbReference>
<dbReference type="EMBL" id="DTBJ01000018">
    <property type="protein sequence ID" value="HGM58476.1"/>
    <property type="molecule type" value="Genomic_DNA"/>
</dbReference>
<name>A0A7C4D8B7_STAMA</name>
<keyword evidence="3" id="KW-0547">Nucleotide-binding</keyword>
<comment type="caution">
    <text evidence="6">The sequence shown here is derived from an EMBL/GenBank/DDBJ whole genome shotgun (WGS) entry which is preliminary data.</text>
</comment>
<reference evidence="6" key="1">
    <citation type="journal article" date="2020" name="mSystems">
        <title>Genome- and Community-Level Interaction Insights into Carbon Utilization and Element Cycling Functions of Hydrothermarchaeota in Hydrothermal Sediment.</title>
        <authorList>
            <person name="Zhou Z."/>
            <person name="Liu Y."/>
            <person name="Xu W."/>
            <person name="Pan J."/>
            <person name="Luo Z.H."/>
            <person name="Li M."/>
        </authorList>
    </citation>
    <scope>NUCLEOTIDE SEQUENCE [LARGE SCALE GENOMIC DNA]</scope>
    <source>
        <strain evidence="6">SpSt-642</strain>
    </source>
</reference>
<proteinExistence type="inferred from homology"/>
<dbReference type="InterPro" id="IPR003439">
    <property type="entry name" value="ABC_transporter-like_ATP-bd"/>
</dbReference>
<dbReference type="SUPFAM" id="SSF52540">
    <property type="entry name" value="P-loop containing nucleoside triphosphate hydrolases"/>
    <property type="match status" value="1"/>
</dbReference>
<dbReference type="SMART" id="SM00382">
    <property type="entry name" value="AAA"/>
    <property type="match status" value="1"/>
</dbReference>
<dbReference type="AlphaFoldDB" id="A0A7C4D8B7"/>
<dbReference type="InterPro" id="IPR050153">
    <property type="entry name" value="Metal_Ion_Import_ABC"/>
</dbReference>
<evidence type="ECO:0000256" key="4">
    <source>
        <dbReference type="ARBA" id="ARBA00022840"/>
    </source>
</evidence>
<dbReference type="PROSITE" id="PS50893">
    <property type="entry name" value="ABC_TRANSPORTER_2"/>
    <property type="match status" value="1"/>
</dbReference>
<dbReference type="InterPro" id="IPR003593">
    <property type="entry name" value="AAA+_ATPase"/>
</dbReference>
<dbReference type="Gene3D" id="3.40.50.300">
    <property type="entry name" value="P-loop containing nucleotide triphosphate hydrolases"/>
    <property type="match status" value="1"/>
</dbReference>